<evidence type="ECO:0000256" key="3">
    <source>
        <dbReference type="ARBA" id="ARBA00022801"/>
    </source>
</evidence>
<proteinExistence type="predicted"/>
<sequence>MSFPDETKRSATEPMGRMSLGLEVKFASGAAEGTFSGYGSVFNHEDFGGDVIAKGAFAQTLREWKARGKLPKMLLQHGPGLFGGSAMDAIPLGQWTGMSEDTKGLYVEGRLLGLDTDRGRAVHEAMKAGELDGLSIGYRVKEFTLGTKPSEPYRTIKRLDLFEVSVVLFGMNDQALVDNVKSIASPADLERFLHRAGFSRAEAKRLTAAGWSGLSRSEPNTPDPALTAAADAVGAALADLRSLSSLKGFTA</sequence>
<dbReference type="Pfam" id="PF04586">
    <property type="entry name" value="Peptidase_S78"/>
    <property type="match status" value="1"/>
</dbReference>
<evidence type="ECO:0000313" key="5">
    <source>
        <dbReference type="EMBL" id="NNM71423.1"/>
    </source>
</evidence>
<dbReference type="NCBIfam" id="TIGR01543">
    <property type="entry name" value="proheadase_HK97"/>
    <property type="match status" value="1"/>
</dbReference>
<protein>
    <submittedName>
        <fullName evidence="5">HK97 family phage prohead protease</fullName>
    </submittedName>
</protein>
<keyword evidence="2 5" id="KW-0645">Protease</keyword>
<dbReference type="Proteomes" id="UP000564885">
    <property type="component" value="Unassembled WGS sequence"/>
</dbReference>
<dbReference type="InterPro" id="IPR006433">
    <property type="entry name" value="Prohead_protease"/>
</dbReference>
<dbReference type="InterPro" id="IPR054613">
    <property type="entry name" value="Peptidase_S78_dom"/>
</dbReference>
<evidence type="ECO:0000256" key="1">
    <source>
        <dbReference type="ARBA" id="ARBA00022612"/>
    </source>
</evidence>
<dbReference type="GO" id="GO:0008233">
    <property type="term" value="F:peptidase activity"/>
    <property type="evidence" value="ECO:0007669"/>
    <property type="project" value="UniProtKB-KW"/>
</dbReference>
<dbReference type="EMBL" id="JABEPP010000001">
    <property type="protein sequence ID" value="NNM71423.1"/>
    <property type="molecule type" value="Genomic_DNA"/>
</dbReference>
<evidence type="ECO:0000259" key="4">
    <source>
        <dbReference type="Pfam" id="PF04586"/>
    </source>
</evidence>
<dbReference type="AlphaFoldDB" id="A0A849IBW9"/>
<accession>A0A849IBW9</accession>
<organism evidence="5 6">
    <name type="scientific">Enterovirga aerilata</name>
    <dbReference type="NCBI Taxonomy" id="2730920"/>
    <lineage>
        <taxon>Bacteria</taxon>
        <taxon>Pseudomonadati</taxon>
        <taxon>Pseudomonadota</taxon>
        <taxon>Alphaproteobacteria</taxon>
        <taxon>Hyphomicrobiales</taxon>
        <taxon>Methylobacteriaceae</taxon>
        <taxon>Enterovirga</taxon>
    </lineage>
</organism>
<reference evidence="5 6" key="1">
    <citation type="submission" date="2020-04" db="EMBL/GenBank/DDBJ databases">
        <title>Enterovirga sp. isolate from soil.</title>
        <authorList>
            <person name="Chea S."/>
            <person name="Kim D.-U."/>
        </authorList>
    </citation>
    <scope>NUCLEOTIDE SEQUENCE [LARGE SCALE GENOMIC DNA]</scope>
    <source>
        <strain evidence="5 6">DB1703</strain>
    </source>
</reference>
<comment type="caution">
    <text evidence="5">The sequence shown here is derived from an EMBL/GenBank/DDBJ whole genome shotgun (WGS) entry which is preliminary data.</text>
</comment>
<dbReference type="GO" id="GO:0006508">
    <property type="term" value="P:proteolysis"/>
    <property type="evidence" value="ECO:0007669"/>
    <property type="project" value="UniProtKB-KW"/>
</dbReference>
<gene>
    <name evidence="5" type="ORF">HJG44_03305</name>
</gene>
<evidence type="ECO:0000313" key="6">
    <source>
        <dbReference type="Proteomes" id="UP000564885"/>
    </source>
</evidence>
<name>A0A849IBW9_9HYPH</name>
<evidence type="ECO:0000256" key="2">
    <source>
        <dbReference type="ARBA" id="ARBA00022670"/>
    </source>
</evidence>
<keyword evidence="3" id="KW-0378">Hydrolase</keyword>
<feature type="domain" description="Prohead serine protease" evidence="4">
    <location>
        <begin position="30"/>
        <end position="180"/>
    </location>
</feature>
<keyword evidence="6" id="KW-1185">Reference proteome</keyword>
<keyword evidence="1" id="KW-1188">Viral release from host cell</keyword>